<sequence>MNNQHFQQSLPEATDEGEVEMAEVATEEGVELTAEEEVTKLADYEVEGRF</sequence>
<reference evidence="2 3" key="1">
    <citation type="submission" date="2020-08" db="EMBL/GenBank/DDBJ databases">
        <authorList>
            <person name="Koutsovoulos G."/>
            <person name="Danchin GJ E."/>
        </authorList>
    </citation>
    <scope>NUCLEOTIDE SEQUENCE [LARGE SCALE GENOMIC DNA]</scope>
</reference>
<comment type="caution">
    <text evidence="2">The sequence shown here is derived from an EMBL/GenBank/DDBJ whole genome shotgun (WGS) entry which is preliminary data.</text>
</comment>
<dbReference type="AlphaFoldDB" id="A0A6V7WC36"/>
<evidence type="ECO:0000256" key="1">
    <source>
        <dbReference type="SAM" id="MobiDB-lite"/>
    </source>
</evidence>
<evidence type="ECO:0000313" key="3">
    <source>
        <dbReference type="Proteomes" id="UP000580250"/>
    </source>
</evidence>
<protein>
    <submittedName>
        <fullName evidence="2">Uncharacterized protein</fullName>
    </submittedName>
</protein>
<dbReference type="Proteomes" id="UP000580250">
    <property type="component" value="Unassembled WGS sequence"/>
</dbReference>
<organism evidence="2 3">
    <name type="scientific">Meloidogyne enterolobii</name>
    <name type="common">Root-knot nematode worm</name>
    <name type="synonym">Meloidogyne mayaguensis</name>
    <dbReference type="NCBI Taxonomy" id="390850"/>
    <lineage>
        <taxon>Eukaryota</taxon>
        <taxon>Metazoa</taxon>
        <taxon>Ecdysozoa</taxon>
        <taxon>Nematoda</taxon>
        <taxon>Chromadorea</taxon>
        <taxon>Rhabditida</taxon>
        <taxon>Tylenchina</taxon>
        <taxon>Tylenchomorpha</taxon>
        <taxon>Tylenchoidea</taxon>
        <taxon>Meloidogynidae</taxon>
        <taxon>Meloidogyninae</taxon>
        <taxon>Meloidogyne</taxon>
    </lineage>
</organism>
<accession>A0A6V7WC36</accession>
<name>A0A6V7WC36_MELEN</name>
<dbReference type="EMBL" id="CAJEWN010000506">
    <property type="protein sequence ID" value="CAD2184555.1"/>
    <property type="molecule type" value="Genomic_DNA"/>
</dbReference>
<feature type="compositionally biased region" description="Polar residues" evidence="1">
    <location>
        <begin position="1"/>
        <end position="11"/>
    </location>
</feature>
<proteinExistence type="predicted"/>
<feature type="compositionally biased region" description="Acidic residues" evidence="1">
    <location>
        <begin position="13"/>
        <end position="32"/>
    </location>
</feature>
<gene>
    <name evidence="2" type="ORF">MENT_LOCUS36918</name>
</gene>
<feature type="region of interest" description="Disordered" evidence="1">
    <location>
        <begin position="1"/>
        <end position="32"/>
    </location>
</feature>
<evidence type="ECO:0000313" key="2">
    <source>
        <dbReference type="EMBL" id="CAD2184555.1"/>
    </source>
</evidence>